<evidence type="ECO:0000313" key="2">
    <source>
        <dbReference type="EMBL" id="PFV35679.1"/>
    </source>
</evidence>
<feature type="transmembrane region" description="Helical" evidence="1">
    <location>
        <begin position="124"/>
        <end position="151"/>
    </location>
</feature>
<name>A0A9X7BTA7_BACTU</name>
<reference evidence="2 3" key="1">
    <citation type="submission" date="2017-09" db="EMBL/GenBank/DDBJ databases">
        <title>Large-scale bioinformatics analysis of Bacillus genomes uncovers conserved roles of natural products in bacterial physiology.</title>
        <authorList>
            <consortium name="Agbiome Team Llc"/>
            <person name="Bleich R.M."/>
            <person name="Grubbs K.J."/>
            <person name="Santa Maria K.C."/>
            <person name="Allen S.E."/>
            <person name="Farag S."/>
            <person name="Shank E.A."/>
            <person name="Bowers A."/>
        </authorList>
    </citation>
    <scope>NUCLEOTIDE SEQUENCE [LARGE SCALE GENOMIC DNA]</scope>
    <source>
        <strain evidence="2 3">AFS060060</strain>
    </source>
</reference>
<evidence type="ECO:0000313" key="3">
    <source>
        <dbReference type="Proteomes" id="UP000223366"/>
    </source>
</evidence>
<dbReference type="RefSeq" id="WP_098205279.1">
    <property type="nucleotide sequence ID" value="NZ_NTYX01000011.1"/>
</dbReference>
<sequence>MELVKVYLDLNSQTANNLFSSMHFSADSHRNQGIRTWHRPAPPTYVMGSTMPVGFSRSREANIQDQSVESSLNTISDLLESLEDEANRTPNSTIPGLGTKYVDQKIDETKEEYKVRKKKESIQFNVKIGIGICFLTLAALTKLAVTIFSALW</sequence>
<dbReference type="Proteomes" id="UP000223366">
    <property type="component" value="Unassembled WGS sequence"/>
</dbReference>
<protein>
    <submittedName>
        <fullName evidence="2">Uncharacterized protein</fullName>
    </submittedName>
</protein>
<keyword evidence="1" id="KW-1133">Transmembrane helix</keyword>
<accession>A0A9X7BTA7</accession>
<evidence type="ECO:0000256" key="1">
    <source>
        <dbReference type="SAM" id="Phobius"/>
    </source>
</evidence>
<organism evidence="2 3">
    <name type="scientific">Bacillus thuringiensis</name>
    <dbReference type="NCBI Taxonomy" id="1428"/>
    <lineage>
        <taxon>Bacteria</taxon>
        <taxon>Bacillati</taxon>
        <taxon>Bacillota</taxon>
        <taxon>Bacilli</taxon>
        <taxon>Bacillales</taxon>
        <taxon>Bacillaceae</taxon>
        <taxon>Bacillus</taxon>
        <taxon>Bacillus cereus group</taxon>
    </lineage>
</organism>
<keyword evidence="1" id="KW-0472">Membrane</keyword>
<proteinExistence type="predicted"/>
<gene>
    <name evidence="2" type="ORF">COK99_01270</name>
</gene>
<dbReference type="EMBL" id="NVDU01000003">
    <property type="protein sequence ID" value="PFV35679.1"/>
    <property type="molecule type" value="Genomic_DNA"/>
</dbReference>
<comment type="caution">
    <text evidence="2">The sequence shown here is derived from an EMBL/GenBank/DDBJ whole genome shotgun (WGS) entry which is preliminary data.</text>
</comment>
<keyword evidence="1" id="KW-0812">Transmembrane</keyword>
<dbReference type="AlphaFoldDB" id="A0A9X7BTA7"/>